<organism evidence="7 8">
    <name type="scientific">Botrytis hyacinthi</name>
    <dbReference type="NCBI Taxonomy" id="278943"/>
    <lineage>
        <taxon>Eukaryota</taxon>
        <taxon>Fungi</taxon>
        <taxon>Dikarya</taxon>
        <taxon>Ascomycota</taxon>
        <taxon>Pezizomycotina</taxon>
        <taxon>Leotiomycetes</taxon>
        <taxon>Helotiales</taxon>
        <taxon>Sclerotiniaceae</taxon>
        <taxon>Botrytis</taxon>
    </lineage>
</organism>
<protein>
    <recommendedName>
        <fullName evidence="6">Major facilitator superfamily (MFS) profile domain-containing protein</fullName>
    </recommendedName>
</protein>
<dbReference type="InterPro" id="IPR020846">
    <property type="entry name" value="MFS_dom"/>
</dbReference>
<evidence type="ECO:0000256" key="5">
    <source>
        <dbReference type="SAM" id="Phobius"/>
    </source>
</evidence>
<keyword evidence="2 5" id="KW-0812">Transmembrane</keyword>
<name>A0A4Z1GUZ1_9HELO</name>
<dbReference type="Proteomes" id="UP000297814">
    <property type="component" value="Unassembled WGS sequence"/>
</dbReference>
<feature type="transmembrane region" description="Helical" evidence="5">
    <location>
        <begin position="27"/>
        <end position="48"/>
    </location>
</feature>
<comment type="subcellular location">
    <subcellularLocation>
        <location evidence="1">Membrane</location>
        <topology evidence="1">Multi-pass membrane protein</topology>
    </subcellularLocation>
</comment>
<keyword evidence="4 5" id="KW-0472">Membrane</keyword>
<accession>A0A4Z1GUZ1</accession>
<comment type="caution">
    <text evidence="7">The sequence shown here is derived from an EMBL/GenBank/DDBJ whole genome shotgun (WGS) entry which is preliminary data.</text>
</comment>
<dbReference type="EMBL" id="PQXK01000067">
    <property type="protein sequence ID" value="TGO38811.1"/>
    <property type="molecule type" value="Genomic_DNA"/>
</dbReference>
<evidence type="ECO:0000256" key="3">
    <source>
        <dbReference type="ARBA" id="ARBA00022989"/>
    </source>
</evidence>
<evidence type="ECO:0000256" key="1">
    <source>
        <dbReference type="ARBA" id="ARBA00004141"/>
    </source>
</evidence>
<dbReference type="PANTHER" id="PTHR23502:SF163">
    <property type="entry name" value="MAJOR FACILITATOR SUPERFAMILY (MFS) PROFILE DOMAIN-CONTAINING PROTEIN"/>
    <property type="match status" value="1"/>
</dbReference>
<keyword evidence="3 5" id="KW-1133">Transmembrane helix</keyword>
<gene>
    <name evidence="7" type="ORF">BHYA_0067g00420</name>
</gene>
<evidence type="ECO:0000313" key="7">
    <source>
        <dbReference type="EMBL" id="TGO38811.1"/>
    </source>
</evidence>
<dbReference type="SUPFAM" id="SSF103473">
    <property type="entry name" value="MFS general substrate transporter"/>
    <property type="match status" value="1"/>
</dbReference>
<dbReference type="PROSITE" id="PS50850">
    <property type="entry name" value="MFS"/>
    <property type="match status" value="1"/>
</dbReference>
<feature type="domain" description="Major facilitator superfamily (MFS) profile" evidence="6">
    <location>
        <begin position="29"/>
        <end position="93"/>
    </location>
</feature>
<evidence type="ECO:0000313" key="8">
    <source>
        <dbReference type="Proteomes" id="UP000297814"/>
    </source>
</evidence>
<reference evidence="7 8" key="1">
    <citation type="submission" date="2017-12" db="EMBL/GenBank/DDBJ databases">
        <title>Comparative genomics of Botrytis spp.</title>
        <authorList>
            <person name="Valero-Jimenez C.A."/>
            <person name="Tapia P."/>
            <person name="Veloso J."/>
            <person name="Silva-Moreno E."/>
            <person name="Staats M."/>
            <person name="Valdes J.H."/>
            <person name="Van Kan J.A.L."/>
        </authorList>
    </citation>
    <scope>NUCLEOTIDE SEQUENCE [LARGE SCALE GENOMIC DNA]</scope>
    <source>
        <strain evidence="7 8">Bh0001</strain>
    </source>
</reference>
<sequence length="93" mass="10366">MTYPNIVDFDGPDDPTNPINWTPRYKWTMVAIISLMNLMVNLGTIIVAPAAPQILSDFHESSDLYSTILFSIWELGEILGPLNIAPLAELYGK</sequence>
<dbReference type="InterPro" id="IPR036259">
    <property type="entry name" value="MFS_trans_sf"/>
</dbReference>
<dbReference type="Gene3D" id="1.20.1250.20">
    <property type="entry name" value="MFS general substrate transporter like domains"/>
    <property type="match status" value="1"/>
</dbReference>
<dbReference type="GO" id="GO:0016020">
    <property type="term" value="C:membrane"/>
    <property type="evidence" value="ECO:0007669"/>
    <property type="project" value="UniProtKB-SubCell"/>
</dbReference>
<evidence type="ECO:0000259" key="6">
    <source>
        <dbReference type="PROSITE" id="PS50850"/>
    </source>
</evidence>
<dbReference type="AlphaFoldDB" id="A0A4Z1GUZ1"/>
<proteinExistence type="predicted"/>
<dbReference type="GO" id="GO:0022857">
    <property type="term" value="F:transmembrane transporter activity"/>
    <property type="evidence" value="ECO:0007669"/>
    <property type="project" value="InterPro"/>
</dbReference>
<evidence type="ECO:0000256" key="4">
    <source>
        <dbReference type="ARBA" id="ARBA00023136"/>
    </source>
</evidence>
<evidence type="ECO:0000256" key="2">
    <source>
        <dbReference type="ARBA" id="ARBA00022692"/>
    </source>
</evidence>
<dbReference type="PANTHER" id="PTHR23502">
    <property type="entry name" value="MAJOR FACILITATOR SUPERFAMILY"/>
    <property type="match status" value="1"/>
</dbReference>
<keyword evidence="8" id="KW-1185">Reference proteome</keyword>